<accession>A0AA48HN89</accession>
<evidence type="ECO:0000313" key="3">
    <source>
        <dbReference type="Proteomes" id="UP001333710"/>
    </source>
</evidence>
<organism evidence="2 3">
    <name type="scientific">Planctobacterium marinum</name>
    <dbReference type="NCBI Taxonomy" id="1631968"/>
    <lineage>
        <taxon>Bacteria</taxon>
        <taxon>Pseudomonadati</taxon>
        <taxon>Pseudomonadota</taxon>
        <taxon>Gammaproteobacteria</taxon>
        <taxon>Alteromonadales</taxon>
        <taxon>Alteromonadaceae</taxon>
        <taxon>Planctobacterium</taxon>
    </lineage>
</organism>
<dbReference type="RefSeq" id="WP_338291606.1">
    <property type="nucleotide sequence ID" value="NZ_AP027272.1"/>
</dbReference>
<dbReference type="EMBL" id="AP027272">
    <property type="protein sequence ID" value="BDX05622.1"/>
    <property type="molecule type" value="Genomic_DNA"/>
</dbReference>
<dbReference type="Proteomes" id="UP001333710">
    <property type="component" value="Chromosome"/>
</dbReference>
<reference evidence="2" key="1">
    <citation type="submission" date="2023-01" db="EMBL/GenBank/DDBJ databases">
        <title>Complete genome sequence of Planctobacterium marinum strain Dej080120_11.</title>
        <authorList>
            <person name="Ueki S."/>
            <person name="Maruyama F."/>
        </authorList>
    </citation>
    <scope>NUCLEOTIDE SEQUENCE</scope>
    <source>
        <strain evidence="2">Dej080120_11</strain>
    </source>
</reference>
<gene>
    <name evidence="2" type="ORF">MACH26_11430</name>
</gene>
<dbReference type="AlphaFoldDB" id="A0AA48HN89"/>
<keyword evidence="1" id="KW-0732">Signal</keyword>
<sequence length="262" mass="29650">MRNLLILLLLFSTGTIATAEHFPGKFEEKRVPQNTLLQYKKSNIDGSHESQIALYYHDALNIEAFKWTPGNARGTSVNATISAKTLNVIEFSAASVMADGSIIPRAQLRETSPTRFSVQLGEQNTETTLNATLWHSYDFDFASLGFAYRHLSDPRADFNFSILDLDMNKSPPPFIKFGDVVMRFENNEVKLGKNAAHYTINGYGLDNRGGNIWFDSQSKHLLLFEIEKPDERGFTSNRLELVKTATMSAKQWQEFKVSRLTK</sequence>
<protein>
    <submittedName>
        <fullName evidence="2">Uncharacterized protein</fullName>
    </submittedName>
</protein>
<keyword evidence="3" id="KW-1185">Reference proteome</keyword>
<name>A0AA48HN89_9ALTE</name>
<dbReference type="KEGG" id="pmaw:MACH26_11430"/>
<proteinExistence type="predicted"/>
<evidence type="ECO:0000256" key="1">
    <source>
        <dbReference type="SAM" id="SignalP"/>
    </source>
</evidence>
<evidence type="ECO:0000313" key="2">
    <source>
        <dbReference type="EMBL" id="BDX05622.1"/>
    </source>
</evidence>
<feature type="chain" id="PRO_5041315446" evidence="1">
    <location>
        <begin position="20"/>
        <end position="262"/>
    </location>
</feature>
<feature type="signal peptide" evidence="1">
    <location>
        <begin position="1"/>
        <end position="19"/>
    </location>
</feature>